<evidence type="ECO:0000313" key="2">
    <source>
        <dbReference type="Proteomes" id="UP001183607"/>
    </source>
</evidence>
<name>A0ABD5EDQ1_9ACTN</name>
<dbReference type="Gene3D" id="1.10.10.10">
    <property type="entry name" value="Winged helix-like DNA-binding domain superfamily/Winged helix DNA-binding domain"/>
    <property type="match status" value="1"/>
</dbReference>
<dbReference type="Proteomes" id="UP001183607">
    <property type="component" value="Unassembled WGS sequence"/>
</dbReference>
<comment type="caution">
    <text evidence="1">The sequence shown here is derived from an EMBL/GenBank/DDBJ whole genome shotgun (WGS) entry which is preliminary data.</text>
</comment>
<dbReference type="RefSeq" id="WP_007820643.1">
    <property type="nucleotide sequence ID" value="NZ_JAVRER010000088.1"/>
</dbReference>
<dbReference type="InterPro" id="IPR016032">
    <property type="entry name" value="Sig_transdc_resp-reg_C-effctor"/>
</dbReference>
<gene>
    <name evidence="1" type="ORF">RM574_29325</name>
</gene>
<evidence type="ECO:0000313" key="1">
    <source>
        <dbReference type="EMBL" id="MDT0419581.1"/>
    </source>
</evidence>
<sequence length="275" mass="29546">MNTSGNLKTIPSDRALDDAHHLLHSALNAYRREQRNVRDSQASPQTCLEAVRDCLDAAACRGISLSVVVLGHWRTATTDMLGEGAERFLLGDVLTGGHGLTVLQREAHLLDTVDRDRLSGLSAKGATVKVVPGQATGVIVVGSELALVNSTRPGQSGAVRLLRDPDAVQALHQLTAVLHDVAADFDHWVASAALLDKDLMVEVLRMLCLGAKDETSARQMRVSVRSFRRHVAAIIKTLNVRSRFEAGLRIGQLAMASGLRPPGHLLDMPAEPGTD</sequence>
<reference evidence="2" key="1">
    <citation type="submission" date="2023-07" db="EMBL/GenBank/DDBJ databases">
        <title>30 novel species of actinomycetes from the DSMZ collection.</title>
        <authorList>
            <person name="Nouioui I."/>
        </authorList>
    </citation>
    <scope>NUCLEOTIDE SEQUENCE [LARGE SCALE GENOMIC DNA]</scope>
    <source>
        <strain evidence="2">DSM 41982</strain>
    </source>
</reference>
<accession>A0ABD5EDQ1</accession>
<organism evidence="1 2">
    <name type="scientific">Streptomyces evansiae</name>
    <dbReference type="NCBI Taxonomy" id="3075535"/>
    <lineage>
        <taxon>Bacteria</taxon>
        <taxon>Bacillati</taxon>
        <taxon>Actinomycetota</taxon>
        <taxon>Actinomycetes</taxon>
        <taxon>Kitasatosporales</taxon>
        <taxon>Streptomycetaceae</taxon>
        <taxon>Streptomyces</taxon>
    </lineage>
</organism>
<dbReference type="InterPro" id="IPR036388">
    <property type="entry name" value="WH-like_DNA-bd_sf"/>
</dbReference>
<dbReference type="SUPFAM" id="SSF46894">
    <property type="entry name" value="C-terminal effector domain of the bipartite response regulators"/>
    <property type="match status" value="1"/>
</dbReference>
<dbReference type="AlphaFoldDB" id="A0ABD5EDQ1"/>
<protein>
    <recommendedName>
        <fullName evidence="3">HTH luxR-type domain-containing protein</fullName>
    </recommendedName>
</protein>
<evidence type="ECO:0008006" key="3">
    <source>
        <dbReference type="Google" id="ProtNLM"/>
    </source>
</evidence>
<dbReference type="EMBL" id="JAVRER010000088">
    <property type="protein sequence ID" value="MDT0419581.1"/>
    <property type="molecule type" value="Genomic_DNA"/>
</dbReference>
<proteinExistence type="predicted"/>